<evidence type="ECO:0000313" key="2">
    <source>
        <dbReference type="Proteomes" id="UP000643405"/>
    </source>
</evidence>
<sequence>MLLHFLHAIALFLEFVGLPIWQVFKKPERSNAINDYRLHEPYPEQANVSPPPRNVETPIFYTETVAKRPTVS</sequence>
<dbReference type="AlphaFoldDB" id="A0A8J6U103"/>
<name>A0A8J6U103_9HYPH</name>
<dbReference type="RefSeq" id="WP_188162973.1">
    <property type="nucleotide sequence ID" value="NZ_JACVVX010000001.1"/>
</dbReference>
<gene>
    <name evidence="1" type="ORF">ICI42_02665</name>
</gene>
<accession>A0A8J6U103</accession>
<keyword evidence="2" id="KW-1185">Reference proteome</keyword>
<protein>
    <submittedName>
        <fullName evidence="1">Uncharacterized protein</fullName>
    </submittedName>
</protein>
<evidence type="ECO:0000313" key="1">
    <source>
        <dbReference type="EMBL" id="MBD0413548.1"/>
    </source>
</evidence>
<dbReference type="EMBL" id="JACVVX010000001">
    <property type="protein sequence ID" value="MBD0413548.1"/>
    <property type="molecule type" value="Genomic_DNA"/>
</dbReference>
<comment type="caution">
    <text evidence="1">The sequence shown here is derived from an EMBL/GenBank/DDBJ whole genome shotgun (WGS) entry which is preliminary data.</text>
</comment>
<organism evidence="1 2">
    <name type="scientific">Oryzicola mucosus</name>
    <dbReference type="NCBI Taxonomy" id="2767425"/>
    <lineage>
        <taxon>Bacteria</taxon>
        <taxon>Pseudomonadati</taxon>
        <taxon>Pseudomonadota</taxon>
        <taxon>Alphaproteobacteria</taxon>
        <taxon>Hyphomicrobiales</taxon>
        <taxon>Phyllobacteriaceae</taxon>
        <taxon>Oryzicola</taxon>
    </lineage>
</organism>
<dbReference type="Proteomes" id="UP000643405">
    <property type="component" value="Unassembled WGS sequence"/>
</dbReference>
<proteinExistence type="predicted"/>
<reference evidence="1" key="1">
    <citation type="submission" date="2020-09" db="EMBL/GenBank/DDBJ databases">
        <title>Genome seq and assembly of Tianweitania sp.</title>
        <authorList>
            <person name="Chhetri G."/>
        </authorList>
    </citation>
    <scope>NUCLEOTIDE SEQUENCE</scope>
    <source>
        <strain evidence="1">Rool2</strain>
    </source>
</reference>